<dbReference type="InterPro" id="IPR014721">
    <property type="entry name" value="Ribsml_uS5_D2-typ_fold_subgr"/>
</dbReference>
<dbReference type="Gene3D" id="3.30.230.10">
    <property type="match status" value="1"/>
</dbReference>
<dbReference type="GO" id="GO:0016301">
    <property type="term" value="F:kinase activity"/>
    <property type="evidence" value="ECO:0007669"/>
    <property type="project" value="UniProtKB-KW"/>
</dbReference>
<dbReference type="InterPro" id="IPR006204">
    <property type="entry name" value="GHMP_kinase_N_dom"/>
</dbReference>
<keyword evidence="2" id="KW-0418">Kinase</keyword>
<reference evidence="5 6" key="1">
    <citation type="submission" date="2019-12" db="EMBL/GenBank/DDBJ databases">
        <title>Hybrid Genome Assemblies of two High G+C Isolates from Undergraduate Microbiology Courses.</title>
        <authorList>
            <person name="Ne Ville C.J."/>
            <person name="Enright D."/>
            <person name="Hernandez I."/>
            <person name="Dodsworth J."/>
            <person name="Orwin P.M."/>
        </authorList>
    </citation>
    <scope>NUCLEOTIDE SEQUENCE [LARGE SCALE GENOMIC DNA]</scope>
    <source>
        <strain evidence="5 6">CSUSB</strain>
    </source>
</reference>
<proteinExistence type="predicted"/>
<evidence type="ECO:0000256" key="1">
    <source>
        <dbReference type="ARBA" id="ARBA00022679"/>
    </source>
</evidence>
<dbReference type="OrthoDB" id="1492801at2"/>
<dbReference type="Pfam" id="PF08544">
    <property type="entry name" value="GHMP_kinases_C"/>
    <property type="match status" value="1"/>
</dbReference>
<feature type="domain" description="GHMP kinase N-terminal" evidence="3">
    <location>
        <begin position="84"/>
        <end position="149"/>
    </location>
</feature>
<dbReference type="NCBIfam" id="TIGR00144">
    <property type="entry name" value="beta_RFAP_syn"/>
    <property type="match status" value="1"/>
</dbReference>
<name>A0A6I6HPK8_VARPD</name>
<dbReference type="Proteomes" id="UP000425817">
    <property type="component" value="Chromosome"/>
</dbReference>
<evidence type="ECO:0000259" key="3">
    <source>
        <dbReference type="Pfam" id="PF00288"/>
    </source>
</evidence>
<accession>A0A6I6HPK8</accession>
<evidence type="ECO:0000313" key="5">
    <source>
        <dbReference type="EMBL" id="QGW84958.1"/>
    </source>
</evidence>
<keyword evidence="1" id="KW-0808">Transferase</keyword>
<sequence length="347" mass="35910">MTSADFAVAPRQDLSLRTVSVSAPGRLHLGFLDPSGSLGRSFGSLGVVIDGFTTEVELTAAGCDRLAADTPAAEAELDRAAAHLQRLKQRSGRHAPLSLRLRRVLPAHAGFGSGTQLASAIGRAFAEWHGLELGTATLAHWLGRGLRSGIGIAGFDTGGLLLDGGPGPDGLPAPLLSRIAFPPAWRIVVVQDPAHRGLSGGEEKKAIAALPPLPQAAAAEICHQVLMRVLPAAAGAEFAPFAAGINRMQQLLGEHFAPAQGGVFTSPAVARLMQWFADASRSGGAAIGQSSWGPTGFAIVPTEAQAQLLVDAARASERAAPQLELHIVSGRNSGAAVHDRIAQPRTR</sequence>
<dbReference type="RefSeq" id="WP_157616656.1">
    <property type="nucleotide sequence ID" value="NZ_CP046622.1"/>
</dbReference>
<dbReference type="InterPro" id="IPR013750">
    <property type="entry name" value="GHMP_kinase_C_dom"/>
</dbReference>
<evidence type="ECO:0000256" key="2">
    <source>
        <dbReference type="ARBA" id="ARBA00022777"/>
    </source>
</evidence>
<organism evidence="5 6">
    <name type="scientific">Variovorax paradoxus</name>
    <dbReference type="NCBI Taxonomy" id="34073"/>
    <lineage>
        <taxon>Bacteria</taxon>
        <taxon>Pseudomonadati</taxon>
        <taxon>Pseudomonadota</taxon>
        <taxon>Betaproteobacteria</taxon>
        <taxon>Burkholderiales</taxon>
        <taxon>Comamonadaceae</taxon>
        <taxon>Variovorax</taxon>
    </lineage>
</organism>
<gene>
    <name evidence="5" type="ORF">GOQ09_10715</name>
</gene>
<dbReference type="InterPro" id="IPR020568">
    <property type="entry name" value="Ribosomal_Su5_D2-typ_SF"/>
</dbReference>
<dbReference type="AlphaFoldDB" id="A0A6I6HPK8"/>
<dbReference type="PANTHER" id="PTHR20861:SF6">
    <property type="entry name" value="BETA-RIBOFURANOSYLPHENOL 5'-PHOSPHATE SYNTHASE"/>
    <property type="match status" value="1"/>
</dbReference>
<dbReference type="EMBL" id="CP046622">
    <property type="protein sequence ID" value="QGW84958.1"/>
    <property type="molecule type" value="Genomic_DNA"/>
</dbReference>
<dbReference type="SUPFAM" id="SSF54211">
    <property type="entry name" value="Ribosomal protein S5 domain 2-like"/>
    <property type="match status" value="1"/>
</dbReference>
<evidence type="ECO:0000259" key="4">
    <source>
        <dbReference type="Pfam" id="PF08544"/>
    </source>
</evidence>
<protein>
    <submittedName>
        <fullName evidence="5">Beta-ribofuranosylaminobenzene 5'-phosphate synthase</fullName>
    </submittedName>
</protein>
<dbReference type="PANTHER" id="PTHR20861">
    <property type="entry name" value="HOMOSERINE/4-DIPHOSPHOCYTIDYL-2-C-METHYL-D-ERYTHRITOL KINASE"/>
    <property type="match status" value="1"/>
</dbReference>
<dbReference type="GO" id="GO:0005524">
    <property type="term" value="F:ATP binding"/>
    <property type="evidence" value="ECO:0007669"/>
    <property type="project" value="InterPro"/>
</dbReference>
<dbReference type="Pfam" id="PF00288">
    <property type="entry name" value="GHMP_kinases_N"/>
    <property type="match status" value="1"/>
</dbReference>
<evidence type="ECO:0000313" key="6">
    <source>
        <dbReference type="Proteomes" id="UP000425817"/>
    </source>
</evidence>
<feature type="domain" description="GHMP kinase C-terminal" evidence="4">
    <location>
        <begin position="239"/>
        <end position="315"/>
    </location>
</feature>
<dbReference type="PIRSF" id="PIRSF004884">
    <property type="entry name" value="Sugar_kin_arch"/>
    <property type="match status" value="1"/>
</dbReference>
<dbReference type="InterPro" id="IPR004422">
    <property type="entry name" value="RFAP_synthase"/>
</dbReference>